<name>A0A149UYL7_9PROT</name>
<evidence type="ECO:0000313" key="4">
    <source>
        <dbReference type="EMBL" id="MCP1245921.1"/>
    </source>
</evidence>
<feature type="signal peptide" evidence="1">
    <location>
        <begin position="1"/>
        <end position="27"/>
    </location>
</feature>
<accession>A0A149UYL7</accession>
<dbReference type="Proteomes" id="UP000075312">
    <property type="component" value="Unassembled WGS sequence"/>
</dbReference>
<keyword evidence="1" id="KW-0732">Signal</keyword>
<sequence length="150" mass="15611">MISKKHFTLSAALLTGALAFAPALSHAETIQSEGIFASEKASPAARVTGGVRATLETENNLLSYTITWNNLSGPVTGAELMAAKDLSKTAEKVADLKGPYVAPLTGTLTLSADQIDLYRHGQLFVGLGTASHPHGEVRAQLIPAPGTSTK</sequence>
<dbReference type="Pfam" id="PF07452">
    <property type="entry name" value="CHRD"/>
    <property type="match status" value="1"/>
</dbReference>
<keyword evidence="6" id="KW-1185">Reference proteome</keyword>
<dbReference type="PATRIC" id="fig|178900.6.peg.1787"/>
<evidence type="ECO:0000313" key="6">
    <source>
        <dbReference type="Proteomes" id="UP001523543"/>
    </source>
</evidence>
<comment type="caution">
    <text evidence="3">The sequence shown here is derived from an EMBL/GenBank/DDBJ whole genome shotgun (WGS) entry which is preliminary data.</text>
</comment>
<dbReference type="RefSeq" id="WP_062140605.1">
    <property type="nucleotide sequence ID" value="NZ_JAMYZR010000008.1"/>
</dbReference>
<organism evidence="3 5">
    <name type="scientific">Acetobacter cerevisiae</name>
    <dbReference type="NCBI Taxonomy" id="178900"/>
    <lineage>
        <taxon>Bacteria</taxon>
        <taxon>Pseudomonadati</taxon>
        <taxon>Pseudomonadota</taxon>
        <taxon>Alphaproteobacteria</taxon>
        <taxon>Acetobacterales</taxon>
        <taxon>Acetobacteraceae</taxon>
        <taxon>Acetobacter</taxon>
    </lineage>
</organism>
<reference evidence="4 6" key="2">
    <citation type="submission" date="2022-06" db="EMBL/GenBank/DDBJ databases">
        <title>Acetobacer genomes from food samples.</title>
        <authorList>
            <person name="Sombolestani A."/>
        </authorList>
    </citation>
    <scope>NUCLEOTIDE SEQUENCE [LARGE SCALE GENOMIC DNA]</scope>
    <source>
        <strain evidence="4 6">R-83281</strain>
    </source>
</reference>
<dbReference type="AlphaFoldDB" id="A0A149UYL7"/>
<dbReference type="PROSITE" id="PS50933">
    <property type="entry name" value="CHRD"/>
    <property type="match status" value="1"/>
</dbReference>
<reference evidence="3 5" key="1">
    <citation type="submission" date="2015-06" db="EMBL/GenBank/DDBJ databases">
        <title>Improved classification and identification of acetic acid bacteria using matrix-assisted laser desorption/ionization time-of-flight mass spectrometry; Gluconobacter nephelii and Gluconobacter uchimurae are later heterotypic synonyms of Gluconobacter japonicus and Gluconobacter oxydans, respectively.</title>
        <authorList>
            <person name="Li L."/>
            <person name="Cleenwerck I."/>
            <person name="De Vuyst L."/>
            <person name="Vandamme P."/>
        </authorList>
    </citation>
    <scope>NUCLEOTIDE SEQUENCE [LARGE SCALE GENOMIC DNA]</scope>
    <source>
        <strain evidence="3 5">LMG 1608</strain>
    </source>
</reference>
<evidence type="ECO:0000313" key="3">
    <source>
        <dbReference type="EMBL" id="KXV72853.1"/>
    </source>
</evidence>
<dbReference type="SMART" id="SM00754">
    <property type="entry name" value="CHRD"/>
    <property type="match status" value="1"/>
</dbReference>
<feature type="domain" description="CHRD" evidence="2">
    <location>
        <begin position="6"/>
        <end position="146"/>
    </location>
</feature>
<dbReference type="InterPro" id="IPR010895">
    <property type="entry name" value="CHRD"/>
</dbReference>
<dbReference type="Proteomes" id="UP001523543">
    <property type="component" value="Unassembled WGS sequence"/>
</dbReference>
<feature type="chain" id="PRO_5007557047" evidence="1">
    <location>
        <begin position="28"/>
        <end position="150"/>
    </location>
</feature>
<dbReference type="EMBL" id="LHZY01000002">
    <property type="protein sequence ID" value="KXV72853.1"/>
    <property type="molecule type" value="Genomic_DNA"/>
</dbReference>
<evidence type="ECO:0000256" key="1">
    <source>
        <dbReference type="SAM" id="SignalP"/>
    </source>
</evidence>
<proteinExistence type="predicted"/>
<evidence type="ECO:0000313" key="5">
    <source>
        <dbReference type="Proteomes" id="UP000075312"/>
    </source>
</evidence>
<gene>
    <name evidence="3" type="ORF">AD952_01735</name>
    <name evidence="4" type="ORF">NKW54_08200</name>
</gene>
<protein>
    <submittedName>
        <fullName evidence="4">CHRD domain-containing protein</fullName>
    </submittedName>
</protein>
<dbReference type="EMBL" id="JAMYZR010000008">
    <property type="protein sequence ID" value="MCP1245921.1"/>
    <property type="molecule type" value="Genomic_DNA"/>
</dbReference>
<evidence type="ECO:0000259" key="2">
    <source>
        <dbReference type="PROSITE" id="PS50933"/>
    </source>
</evidence>